<evidence type="ECO:0000256" key="2">
    <source>
        <dbReference type="SAM" id="Phobius"/>
    </source>
</evidence>
<accession>A0A5B7AGQ1</accession>
<evidence type="ECO:0000256" key="1">
    <source>
        <dbReference type="SAM" id="MobiDB-lite"/>
    </source>
</evidence>
<dbReference type="PROSITE" id="PS51005">
    <property type="entry name" value="NAC"/>
    <property type="match status" value="1"/>
</dbReference>
<proteinExistence type="predicted"/>
<dbReference type="EMBL" id="GHES01024925">
    <property type="protein sequence ID" value="MPA55484.1"/>
    <property type="molecule type" value="Transcribed_RNA"/>
</dbReference>
<dbReference type="GO" id="GO:0003677">
    <property type="term" value="F:DNA binding"/>
    <property type="evidence" value="ECO:0007669"/>
    <property type="project" value="InterPro"/>
</dbReference>
<evidence type="ECO:0000313" key="4">
    <source>
        <dbReference type="EMBL" id="MPA55484.1"/>
    </source>
</evidence>
<keyword evidence="2" id="KW-1133">Transmembrane helix</keyword>
<reference evidence="4" key="1">
    <citation type="submission" date="2019-08" db="EMBL/GenBank/DDBJ databases">
        <title>Reference gene set and small RNA set construction with multiple tissues from Davidia involucrata Baill.</title>
        <authorList>
            <person name="Yang H."/>
            <person name="Zhou C."/>
            <person name="Li G."/>
            <person name="Wang J."/>
            <person name="Gao P."/>
            <person name="Wang M."/>
            <person name="Wang R."/>
            <person name="Zhao Y."/>
        </authorList>
    </citation>
    <scope>NUCLEOTIDE SEQUENCE</scope>
    <source>
        <tissue evidence="4">Mixed with DoveR01_LX</tissue>
    </source>
</reference>
<keyword evidence="2" id="KW-0812">Transmembrane</keyword>
<feature type="region of interest" description="Disordered" evidence="1">
    <location>
        <begin position="33"/>
        <end position="56"/>
    </location>
</feature>
<dbReference type="AlphaFoldDB" id="A0A5B7AGQ1"/>
<feature type="domain" description="NAC" evidence="3">
    <location>
        <begin position="1"/>
        <end position="29"/>
    </location>
</feature>
<protein>
    <submittedName>
        <fullName evidence="4">Putative NAC domain-containing protein 45</fullName>
    </submittedName>
</protein>
<organism evidence="4">
    <name type="scientific">Davidia involucrata</name>
    <name type="common">Dove tree</name>
    <dbReference type="NCBI Taxonomy" id="16924"/>
    <lineage>
        <taxon>Eukaryota</taxon>
        <taxon>Viridiplantae</taxon>
        <taxon>Streptophyta</taxon>
        <taxon>Embryophyta</taxon>
        <taxon>Tracheophyta</taxon>
        <taxon>Spermatophyta</taxon>
        <taxon>Magnoliopsida</taxon>
        <taxon>eudicotyledons</taxon>
        <taxon>Gunneridae</taxon>
        <taxon>Pentapetalae</taxon>
        <taxon>asterids</taxon>
        <taxon>Cornales</taxon>
        <taxon>Nyssaceae</taxon>
        <taxon>Davidia</taxon>
    </lineage>
</organism>
<evidence type="ECO:0000259" key="3">
    <source>
        <dbReference type="PROSITE" id="PS51005"/>
    </source>
</evidence>
<dbReference type="GO" id="GO:0006355">
    <property type="term" value="P:regulation of DNA-templated transcription"/>
    <property type="evidence" value="ECO:0007669"/>
    <property type="project" value="InterPro"/>
</dbReference>
<feature type="compositionally biased region" description="Basic and acidic residues" evidence="1">
    <location>
        <begin position="33"/>
        <end position="43"/>
    </location>
</feature>
<dbReference type="InterPro" id="IPR003441">
    <property type="entry name" value="NAC-dom"/>
</dbReference>
<sequence>MHEYRASGKELDGTHPGQGAFVLCRLFKKHDEKCGEKQDEKTEGSNCDEEENVSSPATVKLLAEDTQSEPVTPLLSGQAEKQPSSIDSCFAENSDRATLDTPLPSSSYNFDQVLDITSIPPDPELEEMLKVFGDPMPGPPDGKISSPLHLQMPVELGSSYLHYPLTNDISSERKGVQFQYSTNEQDVTEFLNSVLIDSDEDCGSHKNLTVESEPPIYVHLQGGDVVKDSGSCNESDAEGFQAQSAQAQFDPAFAGSWWFEQNFGTETPLLVETSPGAWVTPDISNDEHQRNLGFLQLQNDSLGQDAFSVGSVGSQYNNLFNSLEESSSCSNAVGSGDIFGTGIRIRTQQPRNPSAQNFATQGTTPRRIRLQKKKVGSVFCSNLQDYSYSEENHEAKPTVIEAKHTCATVGTATTIDETQEISLSKNMRSISLSVYMLRVIVVLGLFIMFIGLWRCLKIEVA</sequence>
<keyword evidence="2" id="KW-0472">Membrane</keyword>
<feature type="transmembrane region" description="Helical" evidence="2">
    <location>
        <begin position="435"/>
        <end position="456"/>
    </location>
</feature>
<name>A0A5B7AGQ1_DAVIN</name>
<gene>
    <name evidence="4" type="ORF">Din_024925</name>
</gene>